<organism evidence="1 2">
    <name type="scientific">Limnofasciculus baicalensis BBK-W-15</name>
    <dbReference type="NCBI Taxonomy" id="2699891"/>
    <lineage>
        <taxon>Bacteria</taxon>
        <taxon>Bacillati</taxon>
        <taxon>Cyanobacteriota</taxon>
        <taxon>Cyanophyceae</taxon>
        <taxon>Coleofasciculales</taxon>
        <taxon>Coleofasciculaceae</taxon>
        <taxon>Limnofasciculus</taxon>
        <taxon>Limnofasciculus baicalensis</taxon>
    </lineage>
</organism>
<protein>
    <submittedName>
        <fullName evidence="1">Uncharacterized protein</fullName>
    </submittedName>
</protein>
<dbReference type="EMBL" id="JAMZMM010000263">
    <property type="protein sequence ID" value="MCP2730966.1"/>
    <property type="molecule type" value="Genomic_DNA"/>
</dbReference>
<dbReference type="RefSeq" id="WP_254013715.1">
    <property type="nucleotide sequence ID" value="NZ_JAMZMM010000263.1"/>
</dbReference>
<evidence type="ECO:0000313" key="1">
    <source>
        <dbReference type="EMBL" id="MCP2730966.1"/>
    </source>
</evidence>
<proteinExistence type="predicted"/>
<accession>A0AAE3KPK8</accession>
<keyword evidence="2" id="KW-1185">Reference proteome</keyword>
<comment type="caution">
    <text evidence="1">The sequence shown here is derived from an EMBL/GenBank/DDBJ whole genome shotgun (WGS) entry which is preliminary data.</text>
</comment>
<gene>
    <name evidence="1" type="ORF">NJ959_21290</name>
</gene>
<name>A0AAE3KPK8_9CYAN</name>
<reference evidence="1" key="1">
    <citation type="submission" date="2022-06" db="EMBL/GenBank/DDBJ databases">
        <title>New cyanobacteria of genus Symplocastrum in benthos of Lake Baikal.</title>
        <authorList>
            <person name="Sorokovikova E."/>
            <person name="Tikhonova I."/>
            <person name="Krasnopeev A."/>
            <person name="Evseev P."/>
            <person name="Gladkikh A."/>
            <person name="Belykh O."/>
        </authorList>
    </citation>
    <scope>NUCLEOTIDE SEQUENCE</scope>
    <source>
        <strain evidence="1">BBK-W-15</strain>
    </source>
</reference>
<evidence type="ECO:0000313" key="2">
    <source>
        <dbReference type="Proteomes" id="UP001204953"/>
    </source>
</evidence>
<dbReference type="AlphaFoldDB" id="A0AAE3KPK8"/>
<sequence length="203" mass="22405">MRILIIASYLIAGFVQVSLATPLSPDLTERQATPLVSSKPSTFPLESMVIFPPALGELIETQCRGVPTGVGVPGFQPGISKSDVLQMLGVPSGTAQGYWPNTRAVYYDLIPEQVSLGFLFDRNSERIRQTEASFTSAVDSQTVLITLNGMLGCKLNEQIQQGLQKVRQQQTGRFSFQLNYLKGVIERQKGDRIYIGIWEADLH</sequence>
<dbReference type="Proteomes" id="UP001204953">
    <property type="component" value="Unassembled WGS sequence"/>
</dbReference>